<comment type="caution">
    <text evidence="1">The sequence shown here is derived from an EMBL/GenBank/DDBJ whole genome shotgun (WGS) entry which is preliminary data.</text>
</comment>
<reference evidence="1 2" key="1">
    <citation type="submission" date="2024-01" db="EMBL/GenBank/DDBJ databases">
        <title>Genome insights into Plantactinospora veratri sp. nov.</title>
        <authorList>
            <person name="Wang L."/>
        </authorList>
    </citation>
    <scope>NUCLEOTIDE SEQUENCE [LARGE SCALE GENOMIC DNA]</scope>
    <source>
        <strain evidence="1 2">NEAU-FHS4</strain>
    </source>
</reference>
<evidence type="ECO:0000313" key="1">
    <source>
        <dbReference type="EMBL" id="MEE6307029.1"/>
    </source>
</evidence>
<accession>A0ABU7SAR0</accession>
<dbReference type="RefSeq" id="WP_331207338.1">
    <property type="nucleotide sequence ID" value="NZ_JAZGQL010000005.1"/>
</dbReference>
<name>A0ABU7SAR0_9ACTN</name>
<dbReference type="InterPro" id="IPR046029">
    <property type="entry name" value="DUF5987"/>
</dbReference>
<evidence type="ECO:0000313" key="2">
    <source>
        <dbReference type="Proteomes" id="UP001339911"/>
    </source>
</evidence>
<protein>
    <submittedName>
        <fullName evidence="1">DUF5987 family protein</fullName>
    </submittedName>
</protein>
<sequence>MQPDEHDAGPARTATIEAFADTIIPGAKRSPDDRAVAGADPTGGAVAAGAIELLEQPGGGLAEALDSLFYTLNGHALEYAAEHGLALDEDVPAFVALSFEHRTALVRQLTAPVHPEKQMWVALALFSNMAFDSAAHISTAEAFATQHPGLLTIGYFRPDADGLHRFPQFSYGRALAPIHPQTTVTGDPA</sequence>
<proteinExistence type="predicted"/>
<dbReference type="Proteomes" id="UP001339911">
    <property type="component" value="Unassembled WGS sequence"/>
</dbReference>
<organism evidence="1 2">
    <name type="scientific">Plantactinospora veratri</name>
    <dbReference type="NCBI Taxonomy" id="1436122"/>
    <lineage>
        <taxon>Bacteria</taxon>
        <taxon>Bacillati</taxon>
        <taxon>Actinomycetota</taxon>
        <taxon>Actinomycetes</taxon>
        <taxon>Micromonosporales</taxon>
        <taxon>Micromonosporaceae</taxon>
        <taxon>Plantactinospora</taxon>
    </lineage>
</organism>
<gene>
    <name evidence="1" type="ORF">V1634_09350</name>
</gene>
<dbReference type="Pfam" id="PF19449">
    <property type="entry name" value="DUF5987"/>
    <property type="match status" value="1"/>
</dbReference>
<dbReference type="EMBL" id="JAZGQL010000005">
    <property type="protein sequence ID" value="MEE6307029.1"/>
    <property type="molecule type" value="Genomic_DNA"/>
</dbReference>
<keyword evidence="2" id="KW-1185">Reference proteome</keyword>